<protein>
    <submittedName>
        <fullName evidence="1">Uncharacterized protein</fullName>
    </submittedName>
</protein>
<dbReference type="Proteomes" id="UP001153332">
    <property type="component" value="Unassembled WGS sequence"/>
</dbReference>
<proteinExistence type="predicted"/>
<keyword evidence="2" id="KW-1185">Reference proteome</keyword>
<name>A0ACC2JFR8_9PEZI</name>
<dbReference type="EMBL" id="JAPUUL010001924">
    <property type="protein sequence ID" value="KAJ8126296.1"/>
    <property type="molecule type" value="Genomic_DNA"/>
</dbReference>
<accession>A0ACC2JFR8</accession>
<comment type="caution">
    <text evidence="1">The sequence shown here is derived from an EMBL/GenBank/DDBJ whole genome shotgun (WGS) entry which is preliminary data.</text>
</comment>
<reference evidence="1" key="1">
    <citation type="submission" date="2022-12" db="EMBL/GenBank/DDBJ databases">
        <title>Genome Sequence of Lasiodiplodia mahajangana.</title>
        <authorList>
            <person name="Buettner E."/>
        </authorList>
    </citation>
    <scope>NUCLEOTIDE SEQUENCE</scope>
    <source>
        <strain evidence="1">VT137</strain>
    </source>
</reference>
<sequence length="565" mass="62077">MLSAKSPHHGAPPWASCAATVSFTMAFILQRRALKKQVQHQLEQIAATPEPSLFEKRAEINTAAIDVESVTADVSPEDAYLSIPGITRQVDKDGRWYYDVGWTDEDDPFNPKRWSTVTRLGSTFLVCVVAFFATSASSIDSVIIARAAAEFGVSTIVESLATGLFLVGFGAGALLASPLSELVGRQPVYIVSLLIFEGWTIGSALSPNITAQLIFRFLMGVSSSAPLTVAGGSISDMWSPLERTFAFPFYAIPGFGGAVFGPVIGTWIGNDPNLTWRWVEWLTLILTGFCITLLFFLKRETFSPRILHLKAAAFRKYTGDTRFKTSKEASDASEISVILKRNFGRPFLLCFEPIVISFTVYLTINYIILFTFLDGYSYIFADVYGISENLSNTAFVGLLVGILLPTGLLPWIYNSTVKQLQRDGDKGSGEMLNRENRLYFAMIGAPAVPIGLFWMAWTDYSFISIWSPISASVLIGFGIVCVFMSANMYIIDCYEIYAASALTFNALTRYIAAGAFTVVGIPLYGNLGTHWTLTLLGAISTLAAPIPFVLFKWGPKVRARSTWAY</sequence>
<organism evidence="1 2">
    <name type="scientific">Lasiodiplodia mahajangana</name>
    <dbReference type="NCBI Taxonomy" id="1108764"/>
    <lineage>
        <taxon>Eukaryota</taxon>
        <taxon>Fungi</taxon>
        <taxon>Dikarya</taxon>
        <taxon>Ascomycota</taxon>
        <taxon>Pezizomycotina</taxon>
        <taxon>Dothideomycetes</taxon>
        <taxon>Dothideomycetes incertae sedis</taxon>
        <taxon>Botryosphaeriales</taxon>
        <taxon>Botryosphaeriaceae</taxon>
        <taxon>Lasiodiplodia</taxon>
    </lineage>
</organism>
<gene>
    <name evidence="1" type="ORF">O1611_g7342</name>
</gene>
<evidence type="ECO:0000313" key="2">
    <source>
        <dbReference type="Proteomes" id="UP001153332"/>
    </source>
</evidence>
<evidence type="ECO:0000313" key="1">
    <source>
        <dbReference type="EMBL" id="KAJ8126296.1"/>
    </source>
</evidence>